<comment type="caution">
    <text evidence="2">The sequence shown here is derived from an EMBL/GenBank/DDBJ whole genome shotgun (WGS) entry which is preliminary data.</text>
</comment>
<gene>
    <name evidence="2" type="ORF">E1757_18180</name>
</gene>
<feature type="transmembrane region" description="Helical" evidence="1">
    <location>
        <begin position="68"/>
        <end position="92"/>
    </location>
</feature>
<dbReference type="EMBL" id="SMRT01000008">
    <property type="protein sequence ID" value="TDF96310.1"/>
    <property type="molecule type" value="Genomic_DNA"/>
</dbReference>
<keyword evidence="1" id="KW-0472">Membrane</keyword>
<feature type="transmembrane region" description="Helical" evidence="1">
    <location>
        <begin position="37"/>
        <end position="56"/>
    </location>
</feature>
<evidence type="ECO:0000313" key="2">
    <source>
        <dbReference type="EMBL" id="TDF96310.1"/>
    </source>
</evidence>
<name>A0A4R5KNX6_9BACL</name>
<dbReference type="Proteomes" id="UP000295636">
    <property type="component" value="Unassembled WGS sequence"/>
</dbReference>
<dbReference type="RefSeq" id="WP_133230619.1">
    <property type="nucleotide sequence ID" value="NZ_SMRT01000008.1"/>
</dbReference>
<protein>
    <submittedName>
        <fullName evidence="2">Uncharacterized protein</fullName>
    </submittedName>
</protein>
<keyword evidence="3" id="KW-1185">Reference proteome</keyword>
<evidence type="ECO:0000313" key="3">
    <source>
        <dbReference type="Proteomes" id="UP000295636"/>
    </source>
</evidence>
<feature type="transmembrane region" description="Helical" evidence="1">
    <location>
        <begin position="6"/>
        <end position="25"/>
    </location>
</feature>
<proteinExistence type="predicted"/>
<dbReference type="AlphaFoldDB" id="A0A4R5KNX6"/>
<sequence length="125" mass="14094">MVIFYSIVIFVLLCQWIYWIASRYPEIRSMQQGKKRMYRLGAAALLIVAAGLSLLLELTVTAVIPAPHITYFTFITAFMIGLAGILCFRVFLMGSRQVFKQTCMSGIAFSLFLIGVELLCLILLM</sequence>
<organism evidence="2 3">
    <name type="scientific">Paenibacillus piri</name>
    <dbReference type="NCBI Taxonomy" id="2547395"/>
    <lineage>
        <taxon>Bacteria</taxon>
        <taxon>Bacillati</taxon>
        <taxon>Bacillota</taxon>
        <taxon>Bacilli</taxon>
        <taxon>Bacillales</taxon>
        <taxon>Paenibacillaceae</taxon>
        <taxon>Paenibacillus</taxon>
    </lineage>
</organism>
<feature type="transmembrane region" description="Helical" evidence="1">
    <location>
        <begin position="104"/>
        <end position="124"/>
    </location>
</feature>
<reference evidence="2 3" key="1">
    <citation type="submission" date="2019-03" db="EMBL/GenBank/DDBJ databases">
        <title>This is whole genome sequence of Paenibacillus sp MS74 strain.</title>
        <authorList>
            <person name="Trinh H.N."/>
        </authorList>
    </citation>
    <scope>NUCLEOTIDE SEQUENCE [LARGE SCALE GENOMIC DNA]</scope>
    <source>
        <strain evidence="2 3">MS74</strain>
    </source>
</reference>
<accession>A0A4R5KNX6</accession>
<keyword evidence="1" id="KW-0812">Transmembrane</keyword>
<evidence type="ECO:0000256" key="1">
    <source>
        <dbReference type="SAM" id="Phobius"/>
    </source>
</evidence>
<keyword evidence="1" id="KW-1133">Transmembrane helix</keyword>